<keyword evidence="7" id="KW-1185">Reference proteome</keyword>
<sequence length="317" mass="34315">MARLPDLEAWAIFAKVVEVRSFAGAAEALQLSKPTVSKAITRLEQRMGTSLLSRTSRQLGLTEAGRAAIDRANRILAEGEMVEAEAQDGTVRPRGLVRIAAPMSFGVMHLAPVLPEFLARYPEVEVAIDFSDEVIDLVGGGYDVALRIASLTDSSLRARRLCAVRRPLVAAPSYLEAHGRPLHPRDLEHHPGFIYTNVAVPGQLRLHHATDGTYVVTPPARLRANNSEAFVPALLAGLGLSVFPEFMIWRELAAGRLEEVLPEWSISPIALHLVTPPGQLRPARVSVLLDYLAGCFATAPWARAQPGDAADVGIPQV</sequence>
<dbReference type="Gene3D" id="3.40.190.290">
    <property type="match status" value="1"/>
</dbReference>
<keyword evidence="4" id="KW-0804">Transcription</keyword>
<organism evidence="6 7">
    <name type="scientific">Gluconacetobacter azotocaptans</name>
    <dbReference type="NCBI Taxonomy" id="142834"/>
    <lineage>
        <taxon>Bacteria</taxon>
        <taxon>Pseudomonadati</taxon>
        <taxon>Pseudomonadota</taxon>
        <taxon>Alphaproteobacteria</taxon>
        <taxon>Acetobacterales</taxon>
        <taxon>Acetobacteraceae</taxon>
        <taxon>Gluconacetobacter</taxon>
    </lineage>
</organism>
<evidence type="ECO:0000256" key="3">
    <source>
        <dbReference type="ARBA" id="ARBA00023125"/>
    </source>
</evidence>
<dbReference type="SUPFAM" id="SSF46785">
    <property type="entry name" value="Winged helix' DNA-binding domain"/>
    <property type="match status" value="1"/>
</dbReference>
<feature type="domain" description="HTH lysR-type" evidence="5">
    <location>
        <begin position="5"/>
        <end position="62"/>
    </location>
</feature>
<dbReference type="EMBL" id="JABEQF010000012">
    <property type="protein sequence ID" value="MBB2191139.1"/>
    <property type="molecule type" value="Genomic_DNA"/>
</dbReference>
<evidence type="ECO:0000313" key="6">
    <source>
        <dbReference type="EMBL" id="MBB2191139.1"/>
    </source>
</evidence>
<keyword evidence="2" id="KW-0805">Transcription regulation</keyword>
<dbReference type="RefSeq" id="WP_183120271.1">
    <property type="nucleotide sequence ID" value="NZ_JABEQF010000012.1"/>
</dbReference>
<proteinExistence type="inferred from homology"/>
<reference evidence="6 7" key="1">
    <citation type="submission" date="2020-04" db="EMBL/GenBank/DDBJ databases">
        <title>Description of novel Gluconacetobacter.</title>
        <authorList>
            <person name="Sombolestani A."/>
        </authorList>
    </citation>
    <scope>NUCLEOTIDE SEQUENCE [LARGE SCALE GENOMIC DNA]</scope>
    <source>
        <strain evidence="6 7">LMG 21311</strain>
    </source>
</reference>
<dbReference type="InterPro" id="IPR005119">
    <property type="entry name" value="LysR_subst-bd"/>
</dbReference>
<gene>
    <name evidence="6" type="ORF">HLH34_14400</name>
</gene>
<name>A0A7W4JUK9_9PROT</name>
<protein>
    <submittedName>
        <fullName evidence="6">LysR family transcriptional regulator</fullName>
    </submittedName>
</protein>
<evidence type="ECO:0000313" key="7">
    <source>
        <dbReference type="Proteomes" id="UP000555756"/>
    </source>
</evidence>
<dbReference type="PANTHER" id="PTHR30537:SF5">
    <property type="entry name" value="HTH-TYPE TRANSCRIPTIONAL ACTIVATOR TTDR-RELATED"/>
    <property type="match status" value="1"/>
</dbReference>
<dbReference type="PROSITE" id="PS50931">
    <property type="entry name" value="HTH_LYSR"/>
    <property type="match status" value="1"/>
</dbReference>
<dbReference type="GO" id="GO:0006351">
    <property type="term" value="P:DNA-templated transcription"/>
    <property type="evidence" value="ECO:0007669"/>
    <property type="project" value="TreeGrafter"/>
</dbReference>
<dbReference type="Gene3D" id="1.10.10.10">
    <property type="entry name" value="Winged helix-like DNA-binding domain superfamily/Winged helix DNA-binding domain"/>
    <property type="match status" value="1"/>
</dbReference>
<dbReference type="GO" id="GO:0003700">
    <property type="term" value="F:DNA-binding transcription factor activity"/>
    <property type="evidence" value="ECO:0007669"/>
    <property type="project" value="InterPro"/>
</dbReference>
<evidence type="ECO:0000256" key="4">
    <source>
        <dbReference type="ARBA" id="ARBA00023163"/>
    </source>
</evidence>
<dbReference type="InterPro" id="IPR000847">
    <property type="entry name" value="LysR_HTH_N"/>
</dbReference>
<comment type="similarity">
    <text evidence="1">Belongs to the LysR transcriptional regulatory family.</text>
</comment>
<dbReference type="FunFam" id="1.10.10.10:FF:000001">
    <property type="entry name" value="LysR family transcriptional regulator"/>
    <property type="match status" value="1"/>
</dbReference>
<evidence type="ECO:0000259" key="5">
    <source>
        <dbReference type="PROSITE" id="PS50931"/>
    </source>
</evidence>
<dbReference type="InterPro" id="IPR058163">
    <property type="entry name" value="LysR-type_TF_proteobact-type"/>
</dbReference>
<dbReference type="InterPro" id="IPR036390">
    <property type="entry name" value="WH_DNA-bd_sf"/>
</dbReference>
<evidence type="ECO:0000256" key="1">
    <source>
        <dbReference type="ARBA" id="ARBA00009437"/>
    </source>
</evidence>
<dbReference type="Pfam" id="PF03466">
    <property type="entry name" value="LysR_substrate"/>
    <property type="match status" value="1"/>
</dbReference>
<dbReference type="InterPro" id="IPR036388">
    <property type="entry name" value="WH-like_DNA-bd_sf"/>
</dbReference>
<dbReference type="CDD" id="cd08422">
    <property type="entry name" value="PBP2_CrgA_like"/>
    <property type="match status" value="1"/>
</dbReference>
<keyword evidence="3" id="KW-0238">DNA-binding</keyword>
<accession>A0A7W4JUK9</accession>
<dbReference type="AlphaFoldDB" id="A0A7W4JUK9"/>
<evidence type="ECO:0000256" key="2">
    <source>
        <dbReference type="ARBA" id="ARBA00023015"/>
    </source>
</evidence>
<dbReference type="PRINTS" id="PR00039">
    <property type="entry name" value="HTHLYSR"/>
</dbReference>
<dbReference type="PANTHER" id="PTHR30537">
    <property type="entry name" value="HTH-TYPE TRANSCRIPTIONAL REGULATOR"/>
    <property type="match status" value="1"/>
</dbReference>
<dbReference type="Proteomes" id="UP000555756">
    <property type="component" value="Unassembled WGS sequence"/>
</dbReference>
<comment type="caution">
    <text evidence="6">The sequence shown here is derived from an EMBL/GenBank/DDBJ whole genome shotgun (WGS) entry which is preliminary data.</text>
</comment>
<dbReference type="SUPFAM" id="SSF53850">
    <property type="entry name" value="Periplasmic binding protein-like II"/>
    <property type="match status" value="1"/>
</dbReference>
<dbReference type="Pfam" id="PF00126">
    <property type="entry name" value="HTH_1"/>
    <property type="match status" value="1"/>
</dbReference>
<dbReference type="GO" id="GO:0043565">
    <property type="term" value="F:sequence-specific DNA binding"/>
    <property type="evidence" value="ECO:0007669"/>
    <property type="project" value="TreeGrafter"/>
</dbReference>